<keyword evidence="5" id="KW-1185">Reference proteome</keyword>
<dbReference type="InParanoid" id="A0A1Y1YGP9"/>
<dbReference type="PANTHER" id="PTHR40633">
    <property type="entry name" value="MATRIX PROTEIN, PUTATIVE (AFU_ORTHOLOGUE AFUA_8G05410)-RELATED"/>
    <property type="match status" value="1"/>
</dbReference>
<accession>A0A1Y1YGP9</accession>
<evidence type="ECO:0000256" key="1">
    <source>
        <dbReference type="ARBA" id="ARBA00022729"/>
    </source>
</evidence>
<comment type="caution">
    <text evidence="4">The sequence shown here is derived from an EMBL/GenBank/DDBJ whole genome shotgun (WGS) entry which is preliminary data.</text>
</comment>
<dbReference type="InterPro" id="IPR018466">
    <property type="entry name" value="Kre9/Knh1-like_N"/>
</dbReference>
<dbReference type="AlphaFoldDB" id="A0A1Y1YGP9"/>
<gene>
    <name evidence="4" type="ORF">K493DRAFT_314247</name>
</gene>
<protein>
    <recommendedName>
        <fullName evidence="3">Yeast cell wall synthesis Kre9/Knh1-like N-terminal domain-containing protein</fullName>
    </recommendedName>
</protein>
<evidence type="ECO:0000256" key="2">
    <source>
        <dbReference type="SAM" id="SignalP"/>
    </source>
</evidence>
<keyword evidence="1 2" id="KW-0732">Signal</keyword>
<dbReference type="STRING" id="1314790.A0A1Y1YGP9"/>
<dbReference type="Pfam" id="PF10342">
    <property type="entry name" value="Kre9_KNH"/>
    <property type="match status" value="1"/>
</dbReference>
<reference evidence="4 5" key="1">
    <citation type="submission" date="2016-07" db="EMBL/GenBank/DDBJ databases">
        <title>Pervasive Adenine N6-methylation of Active Genes in Fungi.</title>
        <authorList>
            <consortium name="DOE Joint Genome Institute"/>
            <person name="Mondo S.J."/>
            <person name="Dannebaum R.O."/>
            <person name="Kuo R.C."/>
            <person name="Labutti K."/>
            <person name="Haridas S."/>
            <person name="Kuo A."/>
            <person name="Salamov A."/>
            <person name="Ahrendt S.R."/>
            <person name="Lipzen A."/>
            <person name="Sullivan W."/>
            <person name="Andreopoulos W.B."/>
            <person name="Clum A."/>
            <person name="Lindquist E."/>
            <person name="Daum C."/>
            <person name="Ramamoorthy G.K."/>
            <person name="Gryganskyi A."/>
            <person name="Culley D."/>
            <person name="Magnuson J.K."/>
            <person name="James T.Y."/>
            <person name="O'Malley M.A."/>
            <person name="Stajich J.E."/>
            <person name="Spatafora J.W."/>
            <person name="Visel A."/>
            <person name="Grigoriev I.V."/>
        </authorList>
    </citation>
    <scope>NUCLEOTIDE SEQUENCE [LARGE SCALE GENOMIC DNA]</scope>
    <source>
        <strain evidence="4 5">CBS 931.73</strain>
    </source>
</reference>
<evidence type="ECO:0000313" key="5">
    <source>
        <dbReference type="Proteomes" id="UP000193498"/>
    </source>
</evidence>
<dbReference type="InterPro" id="IPR052982">
    <property type="entry name" value="SRP1/TIP1-like"/>
</dbReference>
<dbReference type="EMBL" id="MCFE01000141">
    <property type="protein sequence ID" value="ORX97033.1"/>
    <property type="molecule type" value="Genomic_DNA"/>
</dbReference>
<evidence type="ECO:0000313" key="4">
    <source>
        <dbReference type="EMBL" id="ORX97033.1"/>
    </source>
</evidence>
<name>A0A1Y1YGP9_9FUNG</name>
<dbReference type="Proteomes" id="UP000193498">
    <property type="component" value="Unassembled WGS sequence"/>
</dbReference>
<dbReference type="OrthoDB" id="2432613at2759"/>
<feature type="signal peptide" evidence="2">
    <location>
        <begin position="1"/>
        <end position="19"/>
    </location>
</feature>
<proteinExistence type="predicted"/>
<dbReference type="PANTHER" id="PTHR40633:SF1">
    <property type="entry name" value="GPI ANCHORED SERINE-THREONINE RICH PROTEIN (AFU_ORTHOLOGUE AFUA_1G03630)"/>
    <property type="match status" value="1"/>
</dbReference>
<organism evidence="4 5">
    <name type="scientific">Basidiobolus meristosporus CBS 931.73</name>
    <dbReference type="NCBI Taxonomy" id="1314790"/>
    <lineage>
        <taxon>Eukaryota</taxon>
        <taxon>Fungi</taxon>
        <taxon>Fungi incertae sedis</taxon>
        <taxon>Zoopagomycota</taxon>
        <taxon>Entomophthoromycotina</taxon>
        <taxon>Basidiobolomycetes</taxon>
        <taxon>Basidiobolales</taxon>
        <taxon>Basidiobolaceae</taxon>
        <taxon>Basidiobolus</taxon>
    </lineage>
</organism>
<feature type="domain" description="Yeast cell wall synthesis Kre9/Knh1-like N-terminal" evidence="3">
    <location>
        <begin position="26"/>
        <end position="125"/>
    </location>
</feature>
<evidence type="ECO:0000259" key="3">
    <source>
        <dbReference type="Pfam" id="PF10342"/>
    </source>
</evidence>
<feature type="chain" id="PRO_5011007764" description="Yeast cell wall synthesis Kre9/Knh1-like N-terminal domain-containing protein" evidence="2">
    <location>
        <begin position="20"/>
        <end position="245"/>
    </location>
</feature>
<sequence>MKFSLLSALLMGLTGVAHAGIYPSTPVGDTVWKVGSKVTISWSDNEQQPPLSKIEPFEVALYTGSDMKQTKLAVIASNVAGTTTSLEYVVPDVTPYGKIYFLRFTAPNATNPEEPTLFWSTRFTITNSDSTQPSPSTVGTGQLASPTASVPISFANITTTTSAQHSASSVSTSVQASSSSLKTSQATLASPSQAIITPSAVGASVSKPASEPLSTISSTKNDGNGLAASNALWTLLPIVGFLTFY</sequence>